<dbReference type="HOGENOM" id="CLU_049855_0_0_4"/>
<evidence type="ECO:0000313" key="7">
    <source>
        <dbReference type="EMBL" id="ACV37751.1"/>
    </source>
</evidence>
<evidence type="ECO:0000259" key="5">
    <source>
        <dbReference type="Pfam" id="PF00149"/>
    </source>
</evidence>
<protein>
    <submittedName>
        <fullName evidence="7">Uncharacterized protein</fullName>
    </submittedName>
</protein>
<dbReference type="Pfam" id="PF19976">
    <property type="entry name" value="GAAD"/>
    <property type="match status" value="1"/>
</dbReference>
<dbReference type="KEGG" id="app:CAP2UW1_4619"/>
<dbReference type="PANTHER" id="PTHR42988:SF2">
    <property type="entry name" value="CYCLIC NUCLEOTIDE PHOSPHODIESTERASE CBUA0032-RELATED"/>
    <property type="match status" value="1"/>
</dbReference>
<dbReference type="InterPro" id="IPR045533">
    <property type="entry name" value="GAAD"/>
</dbReference>
<keyword evidence="7" id="KW-0614">Plasmid</keyword>
<evidence type="ECO:0000256" key="4">
    <source>
        <dbReference type="ARBA" id="ARBA00025742"/>
    </source>
</evidence>
<gene>
    <name evidence="7" type="ordered locus">CAP2UW1_4619</name>
</gene>
<dbReference type="GO" id="GO:0046872">
    <property type="term" value="F:metal ion binding"/>
    <property type="evidence" value="ECO:0007669"/>
    <property type="project" value="UniProtKB-KW"/>
</dbReference>
<geneLocation type="plasmid" evidence="7">
    <name>pAph01</name>
</geneLocation>
<dbReference type="InterPro" id="IPR004843">
    <property type="entry name" value="Calcineurin-like_PHP"/>
</dbReference>
<name>C7RVU1_ACCRE</name>
<sequence>MLLLHISDIHFRAPECTQENDPSRAYRTRMIQDAKGRARALGGVDAILVSGDIAFRGVQSEYAAASMWLEQLARESGCPLERIFVVPGNHDIDRSRIDGSRQIRNIHKAIKDAAPAYRYRELQAQLTDAATGRALFEPLAAYNEFAAHFNCQVFHERLAWKQDLDLAPGMTLRIHGFTSTLLSGAVTQDGQDDKQLSLYLSPWQTGLLDPDPNVVNLVMGHHPPDWLMDQDEVEDAVHGRAAIHLWGHKHRQRINKDDQYIRLAAGAVNPDAGEPGWHPAYNLIELSVQGSGPARALHVTAHLLEWQTNPERYRARQDSQGQAIFQHLIHCPGDEHPTPPAPAAPSAGPALEGVAAVAAQAPDVEAAMGETSTRHLVIRWWGLPMAARREIALRLGLISEDEVSLPEPERYARALLRAKERNQLEQVAEEINKWPT</sequence>
<dbReference type="Pfam" id="PF00149">
    <property type="entry name" value="Metallophos"/>
    <property type="match status" value="1"/>
</dbReference>
<evidence type="ECO:0000256" key="2">
    <source>
        <dbReference type="ARBA" id="ARBA00022801"/>
    </source>
</evidence>
<dbReference type="Gene3D" id="3.60.21.10">
    <property type="match status" value="1"/>
</dbReference>
<evidence type="ECO:0000256" key="3">
    <source>
        <dbReference type="ARBA" id="ARBA00023004"/>
    </source>
</evidence>
<evidence type="ECO:0000256" key="1">
    <source>
        <dbReference type="ARBA" id="ARBA00022723"/>
    </source>
</evidence>
<reference evidence="7" key="1">
    <citation type="submission" date="2009-08" db="EMBL/GenBank/DDBJ databases">
        <authorList>
            <consortium name="US DOE Joint Genome Institute"/>
            <person name="Lucas S."/>
            <person name="Copeland A."/>
            <person name="Lapidus A."/>
            <person name="Glavina del Rio T."/>
            <person name="Dalin E."/>
            <person name="Tice H."/>
            <person name="Bruce D."/>
            <person name="Barry K."/>
            <person name="Pitluck S."/>
            <person name="Lowry S."/>
            <person name="Larimer F."/>
            <person name="Land M."/>
            <person name="Hauser L."/>
            <person name="Kyrpides N."/>
            <person name="Ivanova N."/>
            <person name="McMahon K.D."/>
            <person name="Hugenholtz P."/>
        </authorList>
    </citation>
    <scope>NUCLEOTIDE SEQUENCE</scope>
    <source>
        <strain evidence="7">UW-1</strain>
        <plasmid evidence="7">pAph01</plasmid>
    </source>
</reference>
<dbReference type="GO" id="GO:0016787">
    <property type="term" value="F:hydrolase activity"/>
    <property type="evidence" value="ECO:0007669"/>
    <property type="project" value="UniProtKB-KW"/>
</dbReference>
<dbReference type="InterPro" id="IPR050884">
    <property type="entry name" value="CNP_phosphodiesterase-III"/>
</dbReference>
<keyword evidence="3" id="KW-0408">Iron</keyword>
<dbReference type="EMBL" id="CP001716">
    <property type="protein sequence ID" value="ACV37751.1"/>
    <property type="molecule type" value="Genomic_DNA"/>
</dbReference>
<proteinExistence type="inferred from homology"/>
<keyword evidence="1" id="KW-0479">Metal-binding</keyword>
<dbReference type="PANTHER" id="PTHR42988">
    <property type="entry name" value="PHOSPHOHYDROLASE"/>
    <property type="match status" value="1"/>
</dbReference>
<feature type="domain" description="Calcineurin-like phosphoesterase" evidence="5">
    <location>
        <begin position="1"/>
        <end position="251"/>
    </location>
</feature>
<comment type="similarity">
    <text evidence="4">Belongs to the cyclic nucleotide phosphodiesterase class-III family.</text>
</comment>
<feature type="domain" description="GTPase-associated adaptor" evidence="6">
    <location>
        <begin position="372"/>
        <end position="433"/>
    </location>
</feature>
<dbReference type="InterPro" id="IPR029052">
    <property type="entry name" value="Metallo-depent_PP-like"/>
</dbReference>
<dbReference type="SUPFAM" id="SSF56300">
    <property type="entry name" value="Metallo-dependent phosphatases"/>
    <property type="match status" value="1"/>
</dbReference>
<dbReference type="AlphaFoldDB" id="C7RVU1"/>
<dbReference type="OrthoDB" id="9811542at2"/>
<reference evidence="7" key="2">
    <citation type="submission" date="2009-09" db="EMBL/GenBank/DDBJ databases">
        <title>Complete sequence of plasmid1 of Candidatus Accumulibacter phosphatis clade IIA str. UW-1.</title>
        <authorList>
            <consortium name="US DOE Joint Genome Institute"/>
            <person name="Martin H.G."/>
            <person name="Ivanova N."/>
            <person name="Kunin V."/>
            <person name="Warnecke F."/>
            <person name="Barry K."/>
            <person name="He S."/>
            <person name="Salamov A."/>
            <person name="Szeto E."/>
            <person name="Dalin E."/>
            <person name="Pangilinan J.L."/>
            <person name="Lapidus A."/>
            <person name="Lowry S."/>
            <person name="Kyrpides N.C."/>
            <person name="McMahon K.D."/>
            <person name="Hugenholtz P."/>
        </authorList>
    </citation>
    <scope>NUCLEOTIDE SEQUENCE [LARGE SCALE GENOMIC DNA]</scope>
    <source>
        <strain evidence="7">UW-1</strain>
        <plasmid evidence="7">pAph01</plasmid>
        <plasmid>UW-1</plasmid>
    </source>
</reference>
<evidence type="ECO:0000259" key="6">
    <source>
        <dbReference type="Pfam" id="PF19976"/>
    </source>
</evidence>
<keyword evidence="2" id="KW-0378">Hydrolase</keyword>
<accession>C7RVU1</accession>
<organism evidence="7">
    <name type="scientific">Accumulibacter regalis</name>
    <dbReference type="NCBI Taxonomy" id="522306"/>
    <lineage>
        <taxon>Bacteria</taxon>
        <taxon>Pseudomonadati</taxon>
        <taxon>Pseudomonadota</taxon>
        <taxon>Betaproteobacteria</taxon>
        <taxon>Candidatus Accumulibacter</taxon>
    </lineage>
</organism>